<dbReference type="AlphaFoldDB" id="A0AAN7S6C8"/>
<comment type="caution">
    <text evidence="1">The sequence shown here is derived from an EMBL/GenBank/DDBJ whole genome shotgun (WGS) entry which is preliminary data.</text>
</comment>
<proteinExistence type="predicted"/>
<dbReference type="EMBL" id="JAUNZN010000001">
    <property type="protein sequence ID" value="KAK4829907.1"/>
    <property type="molecule type" value="Genomic_DNA"/>
</dbReference>
<organism evidence="1 2">
    <name type="scientific">Mycteria americana</name>
    <name type="common">Wood stork</name>
    <dbReference type="NCBI Taxonomy" id="33587"/>
    <lineage>
        <taxon>Eukaryota</taxon>
        <taxon>Metazoa</taxon>
        <taxon>Chordata</taxon>
        <taxon>Craniata</taxon>
        <taxon>Vertebrata</taxon>
        <taxon>Euteleostomi</taxon>
        <taxon>Archelosauria</taxon>
        <taxon>Archosauria</taxon>
        <taxon>Dinosauria</taxon>
        <taxon>Saurischia</taxon>
        <taxon>Theropoda</taxon>
        <taxon>Coelurosauria</taxon>
        <taxon>Aves</taxon>
        <taxon>Neognathae</taxon>
        <taxon>Neoaves</taxon>
        <taxon>Aequornithes</taxon>
        <taxon>Ciconiiformes</taxon>
        <taxon>Ciconiidae</taxon>
        <taxon>Mycteria</taxon>
    </lineage>
</organism>
<protein>
    <submittedName>
        <fullName evidence="1">Uncharacterized protein</fullName>
    </submittedName>
</protein>
<evidence type="ECO:0000313" key="1">
    <source>
        <dbReference type="EMBL" id="KAK4829907.1"/>
    </source>
</evidence>
<evidence type="ECO:0000313" key="2">
    <source>
        <dbReference type="Proteomes" id="UP001333110"/>
    </source>
</evidence>
<accession>A0AAN7S6C8</accession>
<reference evidence="1 2" key="1">
    <citation type="journal article" date="2023" name="J. Hered.">
        <title>Chromosome-level genome of the wood stork (Mycteria americana) provides insight into avian chromosome evolution.</title>
        <authorList>
            <person name="Flamio R. Jr."/>
            <person name="Ramstad K.M."/>
        </authorList>
    </citation>
    <scope>NUCLEOTIDE SEQUENCE [LARGE SCALE GENOMIC DNA]</scope>
    <source>
        <strain evidence="1">JAX WOST 10</strain>
    </source>
</reference>
<keyword evidence="2" id="KW-1185">Reference proteome</keyword>
<name>A0AAN7S6C8_MYCAM</name>
<gene>
    <name evidence="1" type="ORF">QYF61_007416</name>
</gene>
<sequence>MVKGLKSKTYEEQLRSLGLFSLENRRLRGDHITVYNFLKGDSGGRGADLSLVTSDRTRGKGMKLCQGKFSLDIRKGWLVLGNCEIFFSKKELAKKIK</sequence>
<dbReference type="Proteomes" id="UP001333110">
    <property type="component" value="Unassembled WGS sequence"/>
</dbReference>